<dbReference type="Pfam" id="PF02133">
    <property type="entry name" value="Transp_cyt_pur"/>
    <property type="match status" value="1"/>
</dbReference>
<sequence length="501" mass="53968">MNHQPIDQLALSSQDPDGRLYNDDLKPAQPHERQWNTFSLFSLWMNDAHNAGNYSFAAGLFLLGLSPIQVTLGILGGALIIFGGCCMSGFMGHDTGTPYPVVSRLAWGIWGANFPALVRGTVAIAWYGIQTFLASIALKVLLLRFIPSTESLADQSFLGMDLLGWLAFLLLWAVQMAVVAKGMEAVRHFQGWAGPGIWAVMIVLAVWMLWQAGWSISWTEGGGGDRLSTGESWYQTFAAVGLTVGVLATLMLNFSDFARYSPSRGAVVRGNAWGLPFNWTAFALTSVIVSAASVKVYGEAVLDPAVLLEKFENDFVVLVGTGVFVLATIGVNIVANFVSAAYDISNVNPKRISFKKGGIITSFAALLSMPWNLYNSPEIIAYFLGGLGALLGPFFGIMAVDYFLFRKGRFSLPDLYDPTPRSAYYYKNGVNPQAVIAFLPSAVIALTLALVPVFKDVAPFGWFIGAALGAVAYAFVTRGQAPATPAALAGVSRPEVEPLLD</sequence>
<proteinExistence type="inferred from homology"/>
<organism evidence="8 9">
    <name type="scientific">Nocardioides gansuensis</name>
    <dbReference type="NCBI Taxonomy" id="2138300"/>
    <lineage>
        <taxon>Bacteria</taxon>
        <taxon>Bacillati</taxon>
        <taxon>Actinomycetota</taxon>
        <taxon>Actinomycetes</taxon>
        <taxon>Propionibacteriales</taxon>
        <taxon>Nocardioidaceae</taxon>
        <taxon>Nocardioides</taxon>
    </lineage>
</organism>
<feature type="transmembrane region" description="Helical" evidence="7">
    <location>
        <begin position="192"/>
        <end position="213"/>
    </location>
</feature>
<comment type="caution">
    <text evidence="8">The sequence shown here is derived from an EMBL/GenBank/DDBJ whole genome shotgun (WGS) entry which is preliminary data.</text>
</comment>
<gene>
    <name evidence="8" type="ORF">DDE18_02770</name>
</gene>
<accession>A0A2T8FFR0</accession>
<dbReference type="CDD" id="cd11555">
    <property type="entry name" value="SLC-NCS1sbd_u1"/>
    <property type="match status" value="1"/>
</dbReference>
<feature type="transmembrane region" description="Helical" evidence="7">
    <location>
        <begin position="54"/>
        <end position="82"/>
    </location>
</feature>
<feature type="transmembrane region" description="Helical" evidence="7">
    <location>
        <begin position="354"/>
        <end position="373"/>
    </location>
</feature>
<feature type="compositionally biased region" description="Polar residues" evidence="6">
    <location>
        <begin position="1"/>
        <end position="15"/>
    </location>
</feature>
<name>A0A2T8FFR0_9ACTN</name>
<feature type="transmembrane region" description="Helical" evidence="7">
    <location>
        <begin position="233"/>
        <end position="254"/>
    </location>
</feature>
<dbReference type="InterPro" id="IPR045225">
    <property type="entry name" value="Uracil/uridine/allantoin_perm"/>
</dbReference>
<evidence type="ECO:0000256" key="5">
    <source>
        <dbReference type="ARBA" id="ARBA00023136"/>
    </source>
</evidence>
<keyword evidence="9" id="KW-1185">Reference proteome</keyword>
<dbReference type="Gene3D" id="1.10.4160.10">
    <property type="entry name" value="Hydantoin permease"/>
    <property type="match status" value="1"/>
</dbReference>
<dbReference type="AlphaFoldDB" id="A0A2T8FFR0"/>
<evidence type="ECO:0000313" key="9">
    <source>
        <dbReference type="Proteomes" id="UP000246018"/>
    </source>
</evidence>
<dbReference type="GO" id="GO:0005886">
    <property type="term" value="C:plasma membrane"/>
    <property type="evidence" value="ECO:0007669"/>
    <property type="project" value="TreeGrafter"/>
</dbReference>
<keyword evidence="5 7" id="KW-0472">Membrane</keyword>
<dbReference type="EMBL" id="QDGZ01000001">
    <property type="protein sequence ID" value="PVG84544.1"/>
    <property type="molecule type" value="Genomic_DNA"/>
</dbReference>
<evidence type="ECO:0000256" key="7">
    <source>
        <dbReference type="SAM" id="Phobius"/>
    </source>
</evidence>
<evidence type="ECO:0000256" key="3">
    <source>
        <dbReference type="ARBA" id="ARBA00022692"/>
    </source>
</evidence>
<feature type="transmembrane region" description="Helical" evidence="7">
    <location>
        <begin position="275"/>
        <end position="297"/>
    </location>
</feature>
<evidence type="ECO:0000256" key="1">
    <source>
        <dbReference type="ARBA" id="ARBA00004141"/>
    </source>
</evidence>
<dbReference type="OrthoDB" id="6083029at2"/>
<protein>
    <submittedName>
        <fullName evidence="8">Nitrate reductase</fullName>
    </submittedName>
</protein>
<comment type="similarity">
    <text evidence="2">Belongs to the purine-cytosine permease (2.A.39) family.</text>
</comment>
<dbReference type="RefSeq" id="WP_116570677.1">
    <property type="nucleotide sequence ID" value="NZ_QDGZ01000001.1"/>
</dbReference>
<dbReference type="Proteomes" id="UP000246018">
    <property type="component" value="Unassembled WGS sequence"/>
</dbReference>
<dbReference type="PANTHER" id="PTHR30618">
    <property type="entry name" value="NCS1 FAMILY PURINE/PYRIMIDINE TRANSPORTER"/>
    <property type="match status" value="1"/>
</dbReference>
<reference evidence="8" key="1">
    <citation type="submission" date="2018-04" db="EMBL/GenBank/DDBJ databases">
        <title>Genome of Nocardioides gansuensis WSJ-1.</title>
        <authorList>
            <person name="Wu S."/>
            <person name="Wang G."/>
        </authorList>
    </citation>
    <scope>NUCLEOTIDE SEQUENCE [LARGE SCALE GENOMIC DNA]</scope>
    <source>
        <strain evidence="8">WSJ-1</strain>
    </source>
</reference>
<feature type="compositionally biased region" description="Basic and acidic residues" evidence="6">
    <location>
        <begin position="16"/>
        <end position="27"/>
    </location>
</feature>
<feature type="transmembrane region" description="Helical" evidence="7">
    <location>
        <begin position="460"/>
        <end position="476"/>
    </location>
</feature>
<evidence type="ECO:0000256" key="4">
    <source>
        <dbReference type="ARBA" id="ARBA00022989"/>
    </source>
</evidence>
<evidence type="ECO:0000256" key="2">
    <source>
        <dbReference type="ARBA" id="ARBA00008974"/>
    </source>
</evidence>
<dbReference type="PANTHER" id="PTHR30618:SF6">
    <property type="entry name" value="NCS1 FAMILY NUCLEOBASE:CATION SYMPORTER-1"/>
    <property type="match status" value="1"/>
</dbReference>
<evidence type="ECO:0000313" key="8">
    <source>
        <dbReference type="EMBL" id="PVG84544.1"/>
    </source>
</evidence>
<feature type="transmembrane region" description="Helical" evidence="7">
    <location>
        <begin position="379"/>
        <end position="405"/>
    </location>
</feature>
<keyword evidence="4 7" id="KW-1133">Transmembrane helix</keyword>
<feature type="transmembrane region" description="Helical" evidence="7">
    <location>
        <begin position="124"/>
        <end position="142"/>
    </location>
</feature>
<comment type="subcellular location">
    <subcellularLocation>
        <location evidence="1">Membrane</location>
        <topology evidence="1">Multi-pass membrane protein</topology>
    </subcellularLocation>
</comment>
<evidence type="ECO:0000256" key="6">
    <source>
        <dbReference type="SAM" id="MobiDB-lite"/>
    </source>
</evidence>
<feature type="transmembrane region" description="Helical" evidence="7">
    <location>
        <begin position="317"/>
        <end position="342"/>
    </location>
</feature>
<keyword evidence="3 7" id="KW-0812">Transmembrane</keyword>
<dbReference type="InterPro" id="IPR001248">
    <property type="entry name" value="Pur-cyt_permease"/>
</dbReference>
<feature type="region of interest" description="Disordered" evidence="6">
    <location>
        <begin position="1"/>
        <end position="27"/>
    </location>
</feature>
<feature type="transmembrane region" description="Helical" evidence="7">
    <location>
        <begin position="434"/>
        <end position="454"/>
    </location>
</feature>
<dbReference type="GO" id="GO:0015205">
    <property type="term" value="F:nucleobase transmembrane transporter activity"/>
    <property type="evidence" value="ECO:0007669"/>
    <property type="project" value="TreeGrafter"/>
</dbReference>
<feature type="transmembrane region" description="Helical" evidence="7">
    <location>
        <begin position="162"/>
        <end position="180"/>
    </location>
</feature>